<name>A0A6J1FUE9_CUCMO</name>
<evidence type="ECO:0000259" key="1">
    <source>
        <dbReference type="SMART" id="SM01037"/>
    </source>
</evidence>
<keyword evidence="2" id="KW-1185">Reference proteome</keyword>
<dbReference type="InterPro" id="IPR051761">
    <property type="entry name" value="MLP-like_ligand-binding"/>
</dbReference>
<dbReference type="RefSeq" id="XP_022944436.1">
    <property type="nucleotide sequence ID" value="XM_023088668.1"/>
</dbReference>
<proteinExistence type="predicted"/>
<reference evidence="3" key="1">
    <citation type="submission" date="2025-08" db="UniProtKB">
        <authorList>
            <consortium name="RefSeq"/>
        </authorList>
    </citation>
    <scope>IDENTIFICATION</scope>
    <source>
        <tissue evidence="3">Young leaves</tissue>
    </source>
</reference>
<dbReference type="Proteomes" id="UP000504609">
    <property type="component" value="Unplaced"/>
</dbReference>
<dbReference type="CDD" id="cd07816">
    <property type="entry name" value="Bet_v1-like"/>
    <property type="match status" value="2"/>
</dbReference>
<dbReference type="GO" id="GO:0006952">
    <property type="term" value="P:defense response"/>
    <property type="evidence" value="ECO:0007669"/>
    <property type="project" value="InterPro"/>
</dbReference>
<protein>
    <submittedName>
        <fullName evidence="3">MLP-like protein 34</fullName>
    </submittedName>
</protein>
<gene>
    <name evidence="3" type="primary">LOC111448885</name>
</gene>
<dbReference type="PANTHER" id="PTHR31907">
    <property type="entry name" value="MLP-LIKE PROTEIN 423"/>
    <property type="match status" value="1"/>
</dbReference>
<dbReference type="SMART" id="SM01037">
    <property type="entry name" value="Bet_v_1"/>
    <property type="match status" value="2"/>
</dbReference>
<dbReference type="SUPFAM" id="SSF55961">
    <property type="entry name" value="Bet v1-like"/>
    <property type="match status" value="2"/>
</dbReference>
<dbReference type="KEGG" id="cmos:111448885"/>
<dbReference type="AlphaFoldDB" id="A0A6J1FUE9"/>
<accession>A0A6J1FUE9</accession>
<feature type="domain" description="Bet v I/Major latex protein" evidence="1">
    <location>
        <begin position="2"/>
        <end position="151"/>
    </location>
</feature>
<sequence length="320" mass="36473">MSLLGKLETDVDIEAPASKFHEIFHQRPHHISNVSSDKIQGCEIHEGEWGQVGSIVYWNYVHDGKPCVAKEIIEAVDEENNMISFKVIEGDLLEEYKSFKLTIHCLPRDKGSVIHWTLEYEKLHDEVPDSHSLLQFCVDVSKDIEAHLMEDDKEPLLFPNPAIMSLCGKLEADVKIKVPASKFHEMFHRKPHQISKACGDKIQGCQLKEGEWGKVGSIIYWNYVHCGKASVAKEVIEAIDEENNKICFKVIEGDLLKDYKSFRIILQCIPKDKGSVVHWIFEYEKRHEKIPDSHSLLHLCVAISKDIEAHLLGNEKPCGA</sequence>
<dbReference type="InterPro" id="IPR023393">
    <property type="entry name" value="START-like_dom_sf"/>
</dbReference>
<evidence type="ECO:0000313" key="2">
    <source>
        <dbReference type="Proteomes" id="UP000504609"/>
    </source>
</evidence>
<organism evidence="2 3">
    <name type="scientific">Cucurbita moschata</name>
    <name type="common">Winter crookneck squash</name>
    <name type="synonym">Cucurbita pepo var. moschata</name>
    <dbReference type="NCBI Taxonomy" id="3662"/>
    <lineage>
        <taxon>Eukaryota</taxon>
        <taxon>Viridiplantae</taxon>
        <taxon>Streptophyta</taxon>
        <taxon>Embryophyta</taxon>
        <taxon>Tracheophyta</taxon>
        <taxon>Spermatophyta</taxon>
        <taxon>Magnoliopsida</taxon>
        <taxon>eudicotyledons</taxon>
        <taxon>Gunneridae</taxon>
        <taxon>Pentapetalae</taxon>
        <taxon>rosids</taxon>
        <taxon>fabids</taxon>
        <taxon>Cucurbitales</taxon>
        <taxon>Cucurbitaceae</taxon>
        <taxon>Cucurbiteae</taxon>
        <taxon>Cucurbita</taxon>
    </lineage>
</organism>
<dbReference type="Gene3D" id="3.30.530.20">
    <property type="match status" value="2"/>
</dbReference>
<dbReference type="InterPro" id="IPR000916">
    <property type="entry name" value="Bet_v_I/MLP"/>
</dbReference>
<dbReference type="GeneID" id="111448885"/>
<evidence type="ECO:0000313" key="3">
    <source>
        <dbReference type="RefSeq" id="XP_022944436.1"/>
    </source>
</evidence>
<feature type="domain" description="Bet v I/Major latex protein" evidence="1">
    <location>
        <begin position="165"/>
        <end position="314"/>
    </location>
</feature>
<dbReference type="Pfam" id="PF00407">
    <property type="entry name" value="Bet_v_1"/>
    <property type="match status" value="2"/>
</dbReference>